<comment type="caution">
    <text evidence="2">The sequence shown here is derived from an EMBL/GenBank/DDBJ whole genome shotgun (WGS) entry which is preliminary data.</text>
</comment>
<evidence type="ECO:0000313" key="2">
    <source>
        <dbReference type="EMBL" id="CAG8850456.1"/>
    </source>
</evidence>
<keyword evidence="3" id="KW-1185">Reference proteome</keyword>
<evidence type="ECO:0000259" key="1">
    <source>
        <dbReference type="Pfam" id="PF04937"/>
    </source>
</evidence>
<feature type="non-terminal residue" evidence="2">
    <location>
        <position position="209"/>
    </location>
</feature>
<proteinExistence type="predicted"/>
<reference evidence="2 3" key="1">
    <citation type="submission" date="2021-06" db="EMBL/GenBank/DDBJ databases">
        <authorList>
            <person name="Kallberg Y."/>
            <person name="Tangrot J."/>
            <person name="Rosling A."/>
        </authorList>
    </citation>
    <scope>NUCLEOTIDE SEQUENCE [LARGE SCALE GENOMIC DNA]</scope>
    <source>
        <strain evidence="2 3">120-4 pot B 10/14</strain>
    </source>
</reference>
<feature type="domain" description="DUF659" evidence="1">
    <location>
        <begin position="121"/>
        <end position="198"/>
    </location>
</feature>
<dbReference type="InterPro" id="IPR007021">
    <property type="entry name" value="DUF659"/>
</dbReference>
<dbReference type="Proteomes" id="UP000789901">
    <property type="component" value="Unassembled WGS sequence"/>
</dbReference>
<evidence type="ECO:0000313" key="3">
    <source>
        <dbReference type="Proteomes" id="UP000789901"/>
    </source>
</evidence>
<organism evidence="2 3">
    <name type="scientific">Gigaspora margarita</name>
    <dbReference type="NCBI Taxonomy" id="4874"/>
    <lineage>
        <taxon>Eukaryota</taxon>
        <taxon>Fungi</taxon>
        <taxon>Fungi incertae sedis</taxon>
        <taxon>Mucoromycota</taxon>
        <taxon>Glomeromycotina</taxon>
        <taxon>Glomeromycetes</taxon>
        <taxon>Diversisporales</taxon>
        <taxon>Gigasporaceae</taxon>
        <taxon>Gigaspora</taxon>
    </lineage>
</organism>
<gene>
    <name evidence="2" type="ORF">GMARGA_LOCUS40218</name>
</gene>
<accession>A0ABN7X923</accession>
<dbReference type="EMBL" id="CAJVQB010101185">
    <property type="protein sequence ID" value="CAG8850456.1"/>
    <property type="molecule type" value="Genomic_DNA"/>
</dbReference>
<feature type="non-terminal residue" evidence="2">
    <location>
        <position position="1"/>
    </location>
</feature>
<dbReference type="Pfam" id="PF04937">
    <property type="entry name" value="DUF659"/>
    <property type="match status" value="1"/>
</dbReference>
<dbReference type="SUPFAM" id="SSF53098">
    <property type="entry name" value="Ribonuclease H-like"/>
    <property type="match status" value="1"/>
</dbReference>
<protein>
    <submittedName>
        <fullName evidence="2">39309_t:CDS:1</fullName>
    </submittedName>
</protein>
<dbReference type="InterPro" id="IPR012337">
    <property type="entry name" value="RNaseH-like_sf"/>
</dbReference>
<name>A0ABN7X923_GIGMA</name>
<sequence>SPAALEEHLGNSCKNVPPDVRDLFLNRLTAKALKVVQLSDFIESTKLTPERIKDINRALVKAFVVCGILFHIIKNPFFIELLKILRPAYEPPSNDILSGRYLVQKTAFANQTIIKKLNSSKNLTIAKEIANVLENIGPEKFSAVVTDSGANIKAARCIIAEQYPNILNLRCILHTVNLISRDICKTPFANRMLTHCNTVVSYFKRNHLA</sequence>